<reference evidence="5" key="2">
    <citation type="submission" date="2024-08" db="UniProtKB">
        <authorList>
            <consortium name="EnsemblMetazoa"/>
        </authorList>
    </citation>
    <scope>IDENTIFICATION</scope>
</reference>
<reference evidence="6 7" key="1">
    <citation type="journal article" date="2013" name="Genome Biol.">
        <title>Draft genome of the mountain pine beetle, Dendroctonus ponderosae Hopkins, a major forest pest.</title>
        <authorList>
            <person name="Keeling C.I."/>
            <person name="Yuen M.M."/>
            <person name="Liao N.Y."/>
            <person name="Docking T.R."/>
            <person name="Chan S.K."/>
            <person name="Taylor G.A."/>
            <person name="Palmquist D.L."/>
            <person name="Jackman S.D."/>
            <person name="Nguyen A."/>
            <person name="Li M."/>
            <person name="Henderson H."/>
            <person name="Janes J.K."/>
            <person name="Zhao Y."/>
            <person name="Pandoh P."/>
            <person name="Moore R."/>
            <person name="Sperling F.A."/>
            <person name="Huber D.P."/>
            <person name="Birol I."/>
            <person name="Jones S.J."/>
            <person name="Bohlmann J."/>
        </authorList>
    </citation>
    <scope>NUCLEOTIDE SEQUENCE</scope>
</reference>
<dbReference type="CDD" id="cd07379">
    <property type="entry name" value="MPP_239FB"/>
    <property type="match status" value="1"/>
</dbReference>
<dbReference type="InterPro" id="IPR051693">
    <property type="entry name" value="UPF0046_metallophosphoest"/>
</dbReference>
<evidence type="ECO:0000313" key="4">
    <source>
        <dbReference type="EMBL" id="ERL85600.1"/>
    </source>
</evidence>
<evidence type="ECO:0000313" key="6">
    <source>
        <dbReference type="Proteomes" id="UP000019118"/>
    </source>
</evidence>
<dbReference type="OMA" id="EYDPIIF"/>
<dbReference type="Proteomes" id="UP000019118">
    <property type="component" value="Unassembled WGS sequence"/>
</dbReference>
<name>N6T0J3_DENPD</name>
<feature type="domain" description="Calcineurin-like phosphoesterase" evidence="2">
    <location>
        <begin position="50"/>
        <end position="228"/>
    </location>
</feature>
<dbReference type="InterPro" id="IPR004843">
    <property type="entry name" value="Calcineurin-like_PHP"/>
</dbReference>
<evidence type="ECO:0000259" key="2">
    <source>
        <dbReference type="Pfam" id="PF00149"/>
    </source>
</evidence>
<dbReference type="SUPFAM" id="SSF56300">
    <property type="entry name" value="Metallo-dependent phosphatases"/>
    <property type="match status" value="1"/>
</dbReference>
<dbReference type="PANTHER" id="PTHR12905">
    <property type="entry name" value="METALLOPHOSPHOESTERASE"/>
    <property type="match status" value="1"/>
</dbReference>
<evidence type="ECO:0000313" key="3">
    <source>
        <dbReference type="EMBL" id="ENN73579.1"/>
    </source>
</evidence>
<gene>
    <name evidence="5" type="primary">109541700</name>
    <name evidence="4" type="ORF">D910_03019</name>
    <name evidence="3" type="ORF">YQE_09827</name>
</gene>
<proteinExistence type="inferred from homology"/>
<dbReference type="EMBL" id="KB631725">
    <property type="protein sequence ID" value="ERL85600.1"/>
    <property type="molecule type" value="Genomic_DNA"/>
</dbReference>
<keyword evidence="6" id="KW-1185">Reference proteome</keyword>
<protein>
    <recommendedName>
        <fullName evidence="2">Calcineurin-like phosphoesterase domain-containing protein</fullName>
    </recommendedName>
</protein>
<organism evidence="3">
    <name type="scientific">Dendroctonus ponderosae</name>
    <name type="common">Mountain pine beetle</name>
    <dbReference type="NCBI Taxonomy" id="77166"/>
    <lineage>
        <taxon>Eukaryota</taxon>
        <taxon>Metazoa</taxon>
        <taxon>Ecdysozoa</taxon>
        <taxon>Arthropoda</taxon>
        <taxon>Hexapoda</taxon>
        <taxon>Insecta</taxon>
        <taxon>Pterygota</taxon>
        <taxon>Neoptera</taxon>
        <taxon>Endopterygota</taxon>
        <taxon>Coleoptera</taxon>
        <taxon>Polyphaga</taxon>
        <taxon>Cucujiformia</taxon>
        <taxon>Curculionidae</taxon>
        <taxon>Scolytinae</taxon>
        <taxon>Dendroctonus</taxon>
    </lineage>
</organism>
<dbReference type="PANTHER" id="PTHR12905:SF0">
    <property type="entry name" value="CALCINEURIN-LIKE PHOSPHOESTERASE DOMAIN-CONTAINING PROTEIN"/>
    <property type="match status" value="1"/>
</dbReference>
<dbReference type="Proteomes" id="UP000030742">
    <property type="component" value="Unassembled WGS sequence"/>
</dbReference>
<evidence type="ECO:0000313" key="5">
    <source>
        <dbReference type="EnsemblMetazoa" id="XP_019766181.1"/>
    </source>
</evidence>
<comment type="similarity">
    <text evidence="1">Belongs to the UPF0046 family.</text>
</comment>
<dbReference type="InterPro" id="IPR029052">
    <property type="entry name" value="Metallo-depent_PP-like"/>
</dbReference>
<dbReference type="KEGG" id="dpa:109541700"/>
<dbReference type="Pfam" id="PF00149">
    <property type="entry name" value="Metallophos"/>
    <property type="match status" value="1"/>
</dbReference>
<dbReference type="AlphaFoldDB" id="N6T0J3"/>
<dbReference type="EMBL" id="KB741156">
    <property type="protein sequence ID" value="ENN73579.1"/>
    <property type="molecule type" value="Genomic_DNA"/>
</dbReference>
<sequence>MENIVQVHPLTNNPTLLWNHIRRLQFFTDIYVPQHLWHVLQAPPSKNVLRFVCMSDTHSKHLQCNVPEGDVFIHAGDFTMEGERHEVIAFNDWLGTLKHKYKIVIAGNHEQSFDRRFSTGEVNNARQDLTNCSYLEDSGVTICGVKIFGSPWQPNHIGRRGFKLMRGKQCLDKWNLIPADTDVLITHGPPLGHGDLTNFGQRAGCVELLRTVQVRVRPKSHIFGHIHEGK</sequence>
<dbReference type="EnsemblMetazoa" id="XM_019910622.1">
    <property type="protein sequence ID" value="XP_019766181.1"/>
    <property type="gene ID" value="LOC109541700"/>
</dbReference>
<evidence type="ECO:0000313" key="7">
    <source>
        <dbReference type="Proteomes" id="UP000030742"/>
    </source>
</evidence>
<dbReference type="HOGENOM" id="CLU_041441_1_0_1"/>
<accession>N6T0J3</accession>
<evidence type="ECO:0000256" key="1">
    <source>
        <dbReference type="ARBA" id="ARBA00007993"/>
    </source>
</evidence>
<dbReference type="Gene3D" id="3.60.21.10">
    <property type="match status" value="1"/>
</dbReference>
<feature type="non-terminal residue" evidence="3">
    <location>
        <position position="1"/>
    </location>
</feature>
<dbReference type="GO" id="GO:0016787">
    <property type="term" value="F:hydrolase activity"/>
    <property type="evidence" value="ECO:0007669"/>
    <property type="project" value="InterPro"/>
</dbReference>
<dbReference type="OrthoDB" id="630188at2759"/>